<accession>A0A7X0ASW2</accession>
<dbReference type="GO" id="GO:0003700">
    <property type="term" value="F:DNA-binding transcription factor activity"/>
    <property type="evidence" value="ECO:0007669"/>
    <property type="project" value="InterPro"/>
</dbReference>
<proteinExistence type="predicted"/>
<dbReference type="PRINTS" id="PR00035">
    <property type="entry name" value="HTHGNTR"/>
</dbReference>
<dbReference type="SUPFAM" id="SSF46785">
    <property type="entry name" value="Winged helix' DNA-binding domain"/>
    <property type="match status" value="1"/>
</dbReference>
<evidence type="ECO:0000256" key="3">
    <source>
        <dbReference type="ARBA" id="ARBA00023163"/>
    </source>
</evidence>
<comment type="caution">
    <text evidence="5">The sequence shown here is derived from an EMBL/GenBank/DDBJ whole genome shotgun (WGS) entry which is preliminary data.</text>
</comment>
<dbReference type="InterPro" id="IPR036388">
    <property type="entry name" value="WH-like_DNA-bd_sf"/>
</dbReference>
<dbReference type="Gene3D" id="1.10.10.10">
    <property type="entry name" value="Winged helix-like DNA-binding domain superfamily/Winged helix DNA-binding domain"/>
    <property type="match status" value="1"/>
</dbReference>
<dbReference type="GO" id="GO:0003677">
    <property type="term" value="F:DNA binding"/>
    <property type="evidence" value="ECO:0007669"/>
    <property type="project" value="UniProtKB-KW"/>
</dbReference>
<protein>
    <submittedName>
        <fullName evidence="5">DNA-binding GntR family transcriptional regulator</fullName>
    </submittedName>
</protein>
<evidence type="ECO:0000256" key="2">
    <source>
        <dbReference type="ARBA" id="ARBA00023125"/>
    </source>
</evidence>
<evidence type="ECO:0000259" key="4">
    <source>
        <dbReference type="PROSITE" id="PS50949"/>
    </source>
</evidence>
<dbReference type="PANTHER" id="PTHR43537:SF41">
    <property type="entry name" value="TRANSCRIPTIONAL REGULATORY PROTEIN"/>
    <property type="match status" value="1"/>
</dbReference>
<gene>
    <name evidence="5" type="ORF">FHS74_000020</name>
</gene>
<evidence type="ECO:0000313" key="5">
    <source>
        <dbReference type="EMBL" id="MBB6249487.1"/>
    </source>
</evidence>
<dbReference type="PROSITE" id="PS50949">
    <property type="entry name" value="HTH_GNTR"/>
    <property type="match status" value="1"/>
</dbReference>
<dbReference type="PANTHER" id="PTHR43537">
    <property type="entry name" value="TRANSCRIPTIONAL REGULATOR, GNTR FAMILY"/>
    <property type="match status" value="1"/>
</dbReference>
<dbReference type="Pfam" id="PF00392">
    <property type="entry name" value="GntR"/>
    <property type="match status" value="1"/>
</dbReference>
<keyword evidence="6" id="KW-1185">Reference proteome</keyword>
<dbReference type="AlphaFoldDB" id="A0A7X0ASW2"/>
<reference evidence="5 6" key="1">
    <citation type="submission" date="2020-08" db="EMBL/GenBank/DDBJ databases">
        <title>Genomic Encyclopedia of Type Strains, Phase IV (KMG-IV): sequencing the most valuable type-strain genomes for metagenomic binning, comparative biology and taxonomic classification.</title>
        <authorList>
            <person name="Goeker M."/>
        </authorList>
    </citation>
    <scope>NUCLEOTIDE SEQUENCE [LARGE SCALE GENOMIC DNA]</scope>
    <source>
        <strain evidence="5 6">DSM 22198</strain>
    </source>
</reference>
<feature type="domain" description="HTH gntR-type" evidence="4">
    <location>
        <begin position="10"/>
        <end position="77"/>
    </location>
</feature>
<keyword evidence="3" id="KW-0804">Transcription</keyword>
<dbReference type="Gene3D" id="1.20.120.530">
    <property type="entry name" value="GntR ligand-binding domain-like"/>
    <property type="match status" value="1"/>
</dbReference>
<dbReference type="InterPro" id="IPR000524">
    <property type="entry name" value="Tscrpt_reg_HTH_GntR"/>
</dbReference>
<dbReference type="InterPro" id="IPR011711">
    <property type="entry name" value="GntR_C"/>
</dbReference>
<name>A0A7X0ASW2_9PROT</name>
<organism evidence="5 6">
    <name type="scientific">Nitrospirillum iridis</name>
    <dbReference type="NCBI Taxonomy" id="765888"/>
    <lineage>
        <taxon>Bacteria</taxon>
        <taxon>Pseudomonadati</taxon>
        <taxon>Pseudomonadota</taxon>
        <taxon>Alphaproteobacteria</taxon>
        <taxon>Rhodospirillales</taxon>
        <taxon>Azospirillaceae</taxon>
        <taxon>Nitrospirillum</taxon>
    </lineage>
</organism>
<evidence type="ECO:0000313" key="6">
    <source>
        <dbReference type="Proteomes" id="UP000539175"/>
    </source>
</evidence>
<dbReference type="InterPro" id="IPR008920">
    <property type="entry name" value="TF_FadR/GntR_C"/>
</dbReference>
<dbReference type="Proteomes" id="UP000539175">
    <property type="component" value="Unassembled WGS sequence"/>
</dbReference>
<dbReference type="SMART" id="SM00345">
    <property type="entry name" value="HTH_GNTR"/>
    <property type="match status" value="1"/>
</dbReference>
<dbReference type="InterPro" id="IPR036390">
    <property type="entry name" value="WH_DNA-bd_sf"/>
</dbReference>
<dbReference type="SMART" id="SM00895">
    <property type="entry name" value="FCD"/>
    <property type="match status" value="1"/>
</dbReference>
<dbReference type="SUPFAM" id="SSF48008">
    <property type="entry name" value="GntR ligand-binding domain-like"/>
    <property type="match status" value="1"/>
</dbReference>
<keyword evidence="2 5" id="KW-0238">DNA-binding</keyword>
<dbReference type="CDD" id="cd07377">
    <property type="entry name" value="WHTH_GntR"/>
    <property type="match status" value="1"/>
</dbReference>
<keyword evidence="1" id="KW-0805">Transcription regulation</keyword>
<dbReference type="Pfam" id="PF07729">
    <property type="entry name" value="FCD"/>
    <property type="match status" value="1"/>
</dbReference>
<evidence type="ECO:0000256" key="1">
    <source>
        <dbReference type="ARBA" id="ARBA00023015"/>
    </source>
</evidence>
<dbReference type="RefSeq" id="WP_184796287.1">
    <property type="nucleotide sequence ID" value="NZ_JACIIZ010000001.1"/>
</dbReference>
<dbReference type="EMBL" id="JACIIZ010000001">
    <property type="protein sequence ID" value="MBB6249487.1"/>
    <property type="molecule type" value="Genomic_DNA"/>
</dbReference>
<sequence length="223" mass="24936">MIARAKIERKSLSAQVVDALRQMILSGEYALGAQLRQDEIAQKLGVSRIPVREALQQLEAEGLVATIPYKGSVVAQLSPAQVREYFEVRLLLEIDLLNRAIPQLSAKQIKKAEGVLKDLHTADPSRWGTLNWQLHEALYEPAQRPVMLEMVKRIHDSLDRYVRLHLSITPAIHDRSMAEHDALVALCRDGKRTEAVDLLRTHLTHALEELVAVLEGQEAAPAA</sequence>